<sequence length="367" mass="39900">MLQFSVISSPSSDLLPSLEGSPNVEVGAPDNSVLSRSIYRNSELEHRRCRDDNTRLRHVRLNVSFNVWLVCISANGTDRLLVEDDVGALVLFQNNAGNKNLHYLAPSAPGRRNTAVDGKKTTTAQASLRASHSSDNPIRVGKSNTQRHAQRMQPYPSTSLAAKTISPELCSKSKSYSIEIVQHPAKAAECGDATLTRLPLAPPLIARLVVSGDSDAGVVEDPDLAFLVAQVSLDSGREPISPETSGHAGSSDTARLLYGSLVSSPHILRNLQGRQGVYFLFPDVSVRIRGRYQLCVTLLRLPRPDLPEFMGGHRAGAALAQARSLRFDVLPREDYTAPAQTPLTQYFLQQGARMYAFASPPSSSYRG</sequence>
<feature type="compositionally biased region" description="Low complexity" evidence="5">
    <location>
        <begin position="7"/>
        <end position="22"/>
    </location>
</feature>
<comment type="subcellular location">
    <subcellularLocation>
        <location evidence="1">Nucleus</location>
    </subcellularLocation>
</comment>
<accession>A0A165KVL4</accession>
<dbReference type="STRING" id="1314783.A0A165KVL4"/>
<organism evidence="7 8">
    <name type="scientific">Daedalea quercina L-15889</name>
    <dbReference type="NCBI Taxonomy" id="1314783"/>
    <lineage>
        <taxon>Eukaryota</taxon>
        <taxon>Fungi</taxon>
        <taxon>Dikarya</taxon>
        <taxon>Basidiomycota</taxon>
        <taxon>Agaricomycotina</taxon>
        <taxon>Agaricomycetes</taxon>
        <taxon>Polyporales</taxon>
        <taxon>Fomitopsis</taxon>
    </lineage>
</organism>
<dbReference type="PANTHER" id="PTHR33572">
    <property type="entry name" value="SPORE DEVELOPMENT REGULATOR VOSA"/>
    <property type="match status" value="1"/>
</dbReference>
<dbReference type="GO" id="GO:0005634">
    <property type="term" value="C:nucleus"/>
    <property type="evidence" value="ECO:0007669"/>
    <property type="project" value="UniProtKB-SubCell"/>
</dbReference>
<dbReference type="InterPro" id="IPR021740">
    <property type="entry name" value="Velvet"/>
</dbReference>
<feature type="domain" description="Velvet" evidence="6">
    <location>
        <begin position="171"/>
        <end position="357"/>
    </location>
</feature>
<dbReference type="PROSITE" id="PS51821">
    <property type="entry name" value="VELVET"/>
    <property type="match status" value="1"/>
</dbReference>
<name>A0A165KVL4_9APHY</name>
<reference evidence="7 8" key="1">
    <citation type="journal article" date="2016" name="Mol. Biol. Evol.">
        <title>Comparative Genomics of Early-Diverging Mushroom-Forming Fungi Provides Insights into the Origins of Lignocellulose Decay Capabilities.</title>
        <authorList>
            <person name="Nagy L.G."/>
            <person name="Riley R."/>
            <person name="Tritt A."/>
            <person name="Adam C."/>
            <person name="Daum C."/>
            <person name="Floudas D."/>
            <person name="Sun H."/>
            <person name="Yadav J.S."/>
            <person name="Pangilinan J."/>
            <person name="Larsson K.H."/>
            <person name="Matsuura K."/>
            <person name="Barry K."/>
            <person name="Labutti K."/>
            <person name="Kuo R."/>
            <person name="Ohm R.A."/>
            <person name="Bhattacharya S.S."/>
            <person name="Shirouzu T."/>
            <person name="Yoshinaga Y."/>
            <person name="Martin F.M."/>
            <person name="Grigoriev I.V."/>
            <person name="Hibbett D.S."/>
        </authorList>
    </citation>
    <scope>NUCLEOTIDE SEQUENCE [LARGE SCALE GENOMIC DNA]</scope>
    <source>
        <strain evidence="7 8">L-15889</strain>
    </source>
</reference>
<dbReference type="OrthoDB" id="3056235at2759"/>
<keyword evidence="3" id="KW-0804">Transcription</keyword>
<evidence type="ECO:0000313" key="7">
    <source>
        <dbReference type="EMBL" id="KZT63642.1"/>
    </source>
</evidence>
<keyword evidence="4" id="KW-0539">Nucleus</keyword>
<evidence type="ECO:0000256" key="5">
    <source>
        <dbReference type="SAM" id="MobiDB-lite"/>
    </source>
</evidence>
<evidence type="ECO:0000256" key="4">
    <source>
        <dbReference type="ARBA" id="ARBA00023242"/>
    </source>
</evidence>
<keyword evidence="8" id="KW-1185">Reference proteome</keyword>
<keyword evidence="2" id="KW-0805">Transcription regulation</keyword>
<gene>
    <name evidence="7" type="ORF">DAEQUDRAFT_101592</name>
</gene>
<evidence type="ECO:0000259" key="6">
    <source>
        <dbReference type="PROSITE" id="PS51821"/>
    </source>
</evidence>
<dbReference type="PANTHER" id="PTHR33572:SF15">
    <property type="entry name" value="VELVET DOMAIN-CONTAINING PROTEIN"/>
    <property type="match status" value="1"/>
</dbReference>
<evidence type="ECO:0000256" key="3">
    <source>
        <dbReference type="ARBA" id="ARBA00023163"/>
    </source>
</evidence>
<protein>
    <recommendedName>
        <fullName evidence="6">Velvet domain-containing protein</fullName>
    </recommendedName>
</protein>
<feature type="region of interest" description="Disordered" evidence="5">
    <location>
        <begin position="122"/>
        <end position="157"/>
    </location>
</feature>
<evidence type="ECO:0000256" key="2">
    <source>
        <dbReference type="ARBA" id="ARBA00023015"/>
    </source>
</evidence>
<dbReference type="AlphaFoldDB" id="A0A165KVL4"/>
<evidence type="ECO:0000256" key="1">
    <source>
        <dbReference type="ARBA" id="ARBA00004123"/>
    </source>
</evidence>
<evidence type="ECO:0000313" key="8">
    <source>
        <dbReference type="Proteomes" id="UP000076727"/>
    </source>
</evidence>
<feature type="compositionally biased region" description="Polar residues" evidence="5">
    <location>
        <begin position="122"/>
        <end position="147"/>
    </location>
</feature>
<dbReference type="EMBL" id="KV429167">
    <property type="protein sequence ID" value="KZT63642.1"/>
    <property type="molecule type" value="Genomic_DNA"/>
</dbReference>
<feature type="region of interest" description="Disordered" evidence="5">
    <location>
        <begin position="7"/>
        <end position="28"/>
    </location>
</feature>
<proteinExistence type="predicted"/>
<dbReference type="Proteomes" id="UP000076727">
    <property type="component" value="Unassembled WGS sequence"/>
</dbReference>
<dbReference type="InterPro" id="IPR037525">
    <property type="entry name" value="Velvet_dom"/>
</dbReference>
<dbReference type="Pfam" id="PF11754">
    <property type="entry name" value="Velvet"/>
    <property type="match status" value="2"/>
</dbReference>
<dbReference type="InterPro" id="IPR038491">
    <property type="entry name" value="Velvet_dom_sf"/>
</dbReference>
<dbReference type="Gene3D" id="2.60.40.3960">
    <property type="entry name" value="Velvet domain"/>
    <property type="match status" value="1"/>
</dbReference>